<dbReference type="Proteomes" id="UP001218579">
    <property type="component" value="Unassembled WGS sequence"/>
</dbReference>
<proteinExistence type="predicted"/>
<accession>A0ABT5HEZ8</accession>
<name>A0ABT5HEZ8_9CAUL</name>
<reference evidence="2 3" key="1">
    <citation type="submission" date="2023-01" db="EMBL/GenBank/DDBJ databases">
        <title>Novel species of the genus Asticcacaulis isolated from rivers.</title>
        <authorList>
            <person name="Lu H."/>
        </authorList>
    </citation>
    <scope>NUCLEOTIDE SEQUENCE [LARGE SCALE GENOMIC DNA]</scope>
    <source>
        <strain evidence="2 3">LKC15W</strain>
    </source>
</reference>
<evidence type="ECO:0000313" key="2">
    <source>
        <dbReference type="EMBL" id="MDC7674833.1"/>
    </source>
</evidence>
<keyword evidence="1" id="KW-0732">Signal</keyword>
<gene>
    <name evidence="2" type="ORF">PQU98_01690</name>
</gene>
<comment type="caution">
    <text evidence="2">The sequence shown here is derived from an EMBL/GenBank/DDBJ whole genome shotgun (WGS) entry which is preliminary data.</text>
</comment>
<dbReference type="RefSeq" id="WP_272743146.1">
    <property type="nucleotide sequence ID" value="NZ_JAQQKV010000001.1"/>
</dbReference>
<sequence>MRIRFLCLSFTASAVIMATNPAMSQTQPVCAPDKRVASVVPVVAPIIAPVDAPSTQVVVRDLERDEKGFPKWSNFPSAPQNVPTASDIKQRVSSINGREDALETAVARLSWDMTDPVAYSASTRNRLNSDLSRPVTKNSCNEIHQFALTQRAKAVPPPSADR</sequence>
<protein>
    <recommendedName>
        <fullName evidence="4">Secreted protein</fullName>
    </recommendedName>
</protein>
<feature type="signal peptide" evidence="1">
    <location>
        <begin position="1"/>
        <end position="24"/>
    </location>
</feature>
<dbReference type="EMBL" id="JAQQKV010000001">
    <property type="protein sequence ID" value="MDC7674833.1"/>
    <property type="molecule type" value="Genomic_DNA"/>
</dbReference>
<evidence type="ECO:0000313" key="3">
    <source>
        <dbReference type="Proteomes" id="UP001218579"/>
    </source>
</evidence>
<feature type="chain" id="PRO_5046744002" description="Secreted protein" evidence="1">
    <location>
        <begin position="25"/>
        <end position="162"/>
    </location>
</feature>
<evidence type="ECO:0000256" key="1">
    <source>
        <dbReference type="SAM" id="SignalP"/>
    </source>
</evidence>
<evidence type="ECO:0008006" key="4">
    <source>
        <dbReference type="Google" id="ProtNLM"/>
    </source>
</evidence>
<keyword evidence="3" id="KW-1185">Reference proteome</keyword>
<organism evidence="2 3">
    <name type="scientific">Asticcacaulis machinosus</name>
    <dbReference type="NCBI Taxonomy" id="2984211"/>
    <lineage>
        <taxon>Bacteria</taxon>
        <taxon>Pseudomonadati</taxon>
        <taxon>Pseudomonadota</taxon>
        <taxon>Alphaproteobacteria</taxon>
        <taxon>Caulobacterales</taxon>
        <taxon>Caulobacteraceae</taxon>
        <taxon>Asticcacaulis</taxon>
    </lineage>
</organism>